<dbReference type="EMBL" id="CAJNYD010003595">
    <property type="protein sequence ID" value="CAF3523353.1"/>
    <property type="molecule type" value="Genomic_DNA"/>
</dbReference>
<dbReference type="EMBL" id="CAJNYV010001127">
    <property type="protein sequence ID" value="CAF3405970.1"/>
    <property type="molecule type" value="Genomic_DNA"/>
</dbReference>
<evidence type="ECO:0000313" key="2">
    <source>
        <dbReference type="EMBL" id="CAF3397192.1"/>
    </source>
</evidence>
<evidence type="ECO:0000313" key="4">
    <source>
        <dbReference type="EMBL" id="CAF3500333.1"/>
    </source>
</evidence>
<reference evidence="4" key="1">
    <citation type="submission" date="2021-02" db="EMBL/GenBank/DDBJ databases">
        <authorList>
            <person name="Nowell W R."/>
        </authorList>
    </citation>
    <scope>NUCLEOTIDE SEQUENCE</scope>
</reference>
<dbReference type="OrthoDB" id="354351at2759"/>
<dbReference type="SUPFAM" id="SSF50814">
    <property type="entry name" value="Lipocalins"/>
    <property type="match status" value="1"/>
</dbReference>
<evidence type="ECO:0000313" key="7">
    <source>
        <dbReference type="Proteomes" id="UP000663869"/>
    </source>
</evidence>
<proteinExistence type="inferred from homology"/>
<dbReference type="EMBL" id="CAJNYT010003810">
    <property type="protein sequence ID" value="CAF3601349.1"/>
    <property type="molecule type" value="Genomic_DNA"/>
</dbReference>
<protein>
    <submittedName>
        <fullName evidence="4">Uncharacterized protein</fullName>
    </submittedName>
</protein>
<sequence>MANSRSIEALKGTWDHVADENMDEFMKELGVGMAMRVLAKGIKPRIMISENNGKWTLRSESTLKKKSVEFIPDVEFDDTTPDGREVKTIIRFKNGAWEHTTHEKSGKEWTATRYVNDEGQQQVDMKYESVTAHRRFKRVD</sequence>
<evidence type="ECO:0000256" key="1">
    <source>
        <dbReference type="ARBA" id="ARBA00008390"/>
    </source>
</evidence>
<dbReference type="PANTHER" id="PTHR11955">
    <property type="entry name" value="FATTY ACID BINDING PROTEIN"/>
    <property type="match status" value="1"/>
</dbReference>
<dbReference type="InterPro" id="IPR012674">
    <property type="entry name" value="Calycin"/>
</dbReference>
<dbReference type="GO" id="GO:0008289">
    <property type="term" value="F:lipid binding"/>
    <property type="evidence" value="ECO:0007669"/>
    <property type="project" value="UniProtKB-KW"/>
</dbReference>
<dbReference type="EMBL" id="CAJNXB010004870">
    <property type="protein sequence ID" value="CAF3397192.1"/>
    <property type="molecule type" value="Genomic_DNA"/>
</dbReference>
<accession>A0A818H417</accession>
<dbReference type="CDD" id="cd00742">
    <property type="entry name" value="FABP"/>
    <property type="match status" value="1"/>
</dbReference>
<dbReference type="Proteomes" id="UP000663825">
    <property type="component" value="Unassembled WGS sequence"/>
</dbReference>
<organism evidence="4 7">
    <name type="scientific">Rotaria socialis</name>
    <dbReference type="NCBI Taxonomy" id="392032"/>
    <lineage>
        <taxon>Eukaryota</taxon>
        <taxon>Metazoa</taxon>
        <taxon>Spiralia</taxon>
        <taxon>Gnathifera</taxon>
        <taxon>Rotifera</taxon>
        <taxon>Eurotatoria</taxon>
        <taxon>Bdelloidea</taxon>
        <taxon>Philodinida</taxon>
        <taxon>Philodinidae</taxon>
        <taxon>Rotaria</taxon>
    </lineage>
</organism>
<dbReference type="Proteomes" id="UP000663872">
    <property type="component" value="Unassembled WGS sequence"/>
</dbReference>
<name>A0A818H417_9BILA</name>
<evidence type="ECO:0000313" key="5">
    <source>
        <dbReference type="EMBL" id="CAF3523353.1"/>
    </source>
</evidence>
<evidence type="ECO:0000313" key="3">
    <source>
        <dbReference type="EMBL" id="CAF3405970.1"/>
    </source>
</evidence>
<gene>
    <name evidence="4" type="ORF">FME351_LOCUS16739</name>
    <name evidence="6" type="ORF">GRG538_LOCUS22700</name>
    <name evidence="3" type="ORF">KIK155_LOCUS8581</name>
    <name evidence="5" type="ORF">LUA448_LOCUS26565</name>
    <name evidence="2" type="ORF">TIS948_LOCUS27368</name>
</gene>
<dbReference type="Proteomes" id="UP000663865">
    <property type="component" value="Unassembled WGS sequence"/>
</dbReference>
<comment type="similarity">
    <text evidence="1">Belongs to the calycin superfamily. Fatty-acid binding protein (FABP) family.</text>
</comment>
<dbReference type="PRINTS" id="PR00178">
    <property type="entry name" value="FATTYACIDBP"/>
</dbReference>
<dbReference type="InterPro" id="IPR000463">
    <property type="entry name" value="Fatty_acid-bd"/>
</dbReference>
<dbReference type="Proteomes" id="UP000663869">
    <property type="component" value="Unassembled WGS sequence"/>
</dbReference>
<evidence type="ECO:0000313" key="6">
    <source>
        <dbReference type="EMBL" id="CAF3601349.1"/>
    </source>
</evidence>
<dbReference type="AlphaFoldDB" id="A0A818H417"/>
<dbReference type="Gene3D" id="2.40.128.20">
    <property type="match status" value="1"/>
</dbReference>
<dbReference type="Proteomes" id="UP000663833">
    <property type="component" value="Unassembled WGS sequence"/>
</dbReference>
<dbReference type="InterPro" id="IPR031259">
    <property type="entry name" value="ILBP"/>
</dbReference>
<dbReference type="EMBL" id="CAJNYU010002054">
    <property type="protein sequence ID" value="CAF3500333.1"/>
    <property type="molecule type" value="Genomic_DNA"/>
</dbReference>
<comment type="caution">
    <text evidence="4">The sequence shown here is derived from an EMBL/GenBank/DDBJ whole genome shotgun (WGS) entry which is preliminary data.</text>
</comment>